<dbReference type="InterPro" id="IPR036249">
    <property type="entry name" value="Thioredoxin-like_sf"/>
</dbReference>
<evidence type="ECO:0000313" key="3">
    <source>
        <dbReference type="Proteomes" id="UP001215231"/>
    </source>
</evidence>
<dbReference type="NCBIfam" id="NF006798">
    <property type="entry name" value="PRK09301.1"/>
    <property type="match status" value="1"/>
</dbReference>
<dbReference type="EMBL" id="CP059693">
    <property type="protein sequence ID" value="WDE09701.1"/>
    <property type="molecule type" value="Genomic_DNA"/>
</dbReference>
<keyword evidence="3" id="KW-1185">Reference proteome</keyword>
<organism evidence="2 3">
    <name type="scientific">Thalassomonas haliotis</name>
    <dbReference type="NCBI Taxonomy" id="485448"/>
    <lineage>
        <taxon>Bacteria</taxon>
        <taxon>Pseudomonadati</taxon>
        <taxon>Pseudomonadota</taxon>
        <taxon>Gammaproteobacteria</taxon>
        <taxon>Alteromonadales</taxon>
        <taxon>Colwelliaceae</taxon>
        <taxon>Thalassomonas</taxon>
    </lineage>
</organism>
<dbReference type="InterPro" id="IPR039022">
    <property type="entry name" value="KaiB-like"/>
</dbReference>
<gene>
    <name evidence="2" type="primary">kaiB</name>
    <name evidence="2" type="ORF">H3N35_15370</name>
</gene>
<dbReference type="SMART" id="SM01248">
    <property type="entry name" value="KaiB"/>
    <property type="match status" value="1"/>
</dbReference>
<dbReference type="RefSeq" id="WP_274049666.1">
    <property type="nucleotide sequence ID" value="NZ_CP059693.1"/>
</dbReference>
<reference evidence="2 3" key="1">
    <citation type="journal article" date="2022" name="Mar. Drugs">
        <title>Bioassay-Guided Fractionation Leads to the Detection of Cholic Acid Generated by the Rare Thalassomonas sp.</title>
        <authorList>
            <person name="Pheiffer F."/>
            <person name="Schneider Y.K."/>
            <person name="Hansen E.H."/>
            <person name="Andersen J.H."/>
            <person name="Isaksson J."/>
            <person name="Busche T."/>
            <person name="R C."/>
            <person name="Kalinowski J."/>
            <person name="Zyl L.V."/>
            <person name="Trindade M."/>
        </authorList>
    </citation>
    <scope>NUCLEOTIDE SEQUENCE [LARGE SCALE GENOMIC DNA]</scope>
    <source>
        <strain evidence="2 3">A5K-61T</strain>
    </source>
</reference>
<dbReference type="Gene3D" id="3.40.30.10">
    <property type="entry name" value="Glutaredoxin"/>
    <property type="match status" value="1"/>
</dbReference>
<evidence type="ECO:0000313" key="2">
    <source>
        <dbReference type="EMBL" id="WDE09701.1"/>
    </source>
</evidence>
<dbReference type="CDD" id="cd02978">
    <property type="entry name" value="KaiB_like"/>
    <property type="match status" value="1"/>
</dbReference>
<dbReference type="PANTHER" id="PTHR41709:SF2">
    <property type="entry name" value="CIRCADIAN CLOCK PROTEIN KAIB2"/>
    <property type="match status" value="1"/>
</dbReference>
<dbReference type="PANTHER" id="PTHR41709">
    <property type="entry name" value="KAIB-LIKE PROTEIN 1"/>
    <property type="match status" value="1"/>
</dbReference>
<sequence>MKQYQLRLYVTGETRHSLRAIDNLRALCDEHGLNDDYEVTVIDVLQQPQLAEDDKIIATPTLVKLLPPPLSKIIGDLSDTDKVLLGLDLVAKAKDQGGNFYE</sequence>
<feature type="domain" description="KaiB" evidence="1">
    <location>
        <begin position="7"/>
        <end position="89"/>
    </location>
</feature>
<dbReference type="Pfam" id="PF07689">
    <property type="entry name" value="KaiB"/>
    <property type="match status" value="1"/>
</dbReference>
<dbReference type="InterPro" id="IPR011649">
    <property type="entry name" value="KaiB_domain"/>
</dbReference>
<accession>A0ABY7V7W2</accession>
<dbReference type="SUPFAM" id="SSF52833">
    <property type="entry name" value="Thioredoxin-like"/>
    <property type="match status" value="1"/>
</dbReference>
<dbReference type="Proteomes" id="UP001215231">
    <property type="component" value="Chromosome"/>
</dbReference>
<proteinExistence type="predicted"/>
<protein>
    <submittedName>
        <fullName evidence="2">Circadian clock protein KaiB</fullName>
    </submittedName>
</protein>
<name>A0ABY7V7W2_9GAMM</name>
<evidence type="ECO:0000259" key="1">
    <source>
        <dbReference type="SMART" id="SM01248"/>
    </source>
</evidence>